<dbReference type="Pfam" id="PF02567">
    <property type="entry name" value="PhzC-PhzF"/>
    <property type="match status" value="1"/>
</dbReference>
<dbReference type="RefSeq" id="WP_261496312.1">
    <property type="nucleotide sequence ID" value="NZ_JAOCQF010000002.1"/>
</dbReference>
<comment type="caution">
    <text evidence="1">The sequence shown here is derived from an EMBL/GenBank/DDBJ whole genome shotgun (WGS) entry which is preliminary data.</text>
</comment>
<reference evidence="2" key="1">
    <citation type="submission" date="2023-07" db="EMBL/GenBank/DDBJ databases">
        <title>Defluviimonas sediminis sp. nov., isolated from mangrove sediment.</title>
        <authorList>
            <person name="Liu L."/>
            <person name="Li J."/>
            <person name="Huang Y."/>
            <person name="Pan J."/>
            <person name="Li M."/>
        </authorList>
    </citation>
    <scope>NUCLEOTIDE SEQUENCE [LARGE SCALE GENOMIC DNA]</scope>
    <source>
        <strain evidence="2">FT324</strain>
    </source>
</reference>
<organism evidence="1 2">
    <name type="scientific">Albidovulum sediminis</name>
    <dbReference type="NCBI Taxonomy" id="3066345"/>
    <lineage>
        <taxon>Bacteria</taxon>
        <taxon>Pseudomonadati</taxon>
        <taxon>Pseudomonadota</taxon>
        <taxon>Alphaproteobacteria</taxon>
        <taxon>Rhodobacterales</taxon>
        <taxon>Paracoccaceae</taxon>
        <taxon>Albidovulum</taxon>
    </lineage>
</organism>
<accession>A0ABT2NNF3</accession>
<sequence length="295" mass="31414">MTEHEFDWVDAFTDRPFGGNGCAVFHQAGAIDAGTCMAIVRETSLTECTYLEPSAVADFRVRYFLADREIPFAGHPTIATVASLLERGMASGDSLTLETLAGVIGVEILAQPGAMPQIVMTQIAPEFREAVPPAEVAAVSGIEVDDIVGTPQIVTSGLPYCVTVVRSAGVLGRMRLDLAAMKDFSARYDRPGDPVMEPYLVALEGATPAGRTFARHLMAPPSPAEDPFTGSAAGPAAAYLWRHGMIECPRFVAEQGHLMGRPGHAQIEVLGPREAITGVRVGGQGRVLMQGRIRL</sequence>
<name>A0ABT2NNF3_9RHOB</name>
<dbReference type="NCBIfam" id="TIGR00654">
    <property type="entry name" value="PhzF_family"/>
    <property type="match status" value="1"/>
</dbReference>
<evidence type="ECO:0000313" key="2">
    <source>
        <dbReference type="Proteomes" id="UP001205601"/>
    </source>
</evidence>
<keyword evidence="2" id="KW-1185">Reference proteome</keyword>
<dbReference type="EMBL" id="JAOCQF010000002">
    <property type="protein sequence ID" value="MCT8330446.1"/>
    <property type="molecule type" value="Genomic_DNA"/>
</dbReference>
<dbReference type="PANTHER" id="PTHR13774">
    <property type="entry name" value="PHENAZINE BIOSYNTHESIS PROTEIN"/>
    <property type="match status" value="1"/>
</dbReference>
<dbReference type="SUPFAM" id="SSF54506">
    <property type="entry name" value="Diaminopimelate epimerase-like"/>
    <property type="match status" value="1"/>
</dbReference>
<proteinExistence type="predicted"/>
<dbReference type="Gene3D" id="3.10.310.10">
    <property type="entry name" value="Diaminopimelate Epimerase, Chain A, domain 1"/>
    <property type="match status" value="2"/>
</dbReference>
<dbReference type="Proteomes" id="UP001205601">
    <property type="component" value="Unassembled WGS sequence"/>
</dbReference>
<dbReference type="PIRSF" id="PIRSF016184">
    <property type="entry name" value="PhzC_PhzF"/>
    <property type="match status" value="1"/>
</dbReference>
<protein>
    <submittedName>
        <fullName evidence="1">PhzF family phenazine biosynthesis protein</fullName>
    </submittedName>
</protein>
<dbReference type="InterPro" id="IPR003719">
    <property type="entry name" value="Phenazine_PhzF-like"/>
</dbReference>
<evidence type="ECO:0000313" key="1">
    <source>
        <dbReference type="EMBL" id="MCT8330446.1"/>
    </source>
</evidence>
<gene>
    <name evidence="1" type="ORF">N5I32_13035</name>
</gene>